<dbReference type="InterPro" id="IPR047575">
    <property type="entry name" value="Sm"/>
</dbReference>
<evidence type="ECO:0000256" key="1">
    <source>
        <dbReference type="ARBA" id="ARBA00006359"/>
    </source>
</evidence>
<dbReference type="Pfam" id="PF21166">
    <property type="entry name" value="LSM12_LSM"/>
    <property type="match status" value="1"/>
</dbReference>
<organism evidence="4 5">
    <name type="scientific">Drosophila mauritiana</name>
    <name type="common">Fruit fly</name>
    <dbReference type="NCBI Taxonomy" id="7226"/>
    <lineage>
        <taxon>Eukaryota</taxon>
        <taxon>Metazoa</taxon>
        <taxon>Ecdysozoa</taxon>
        <taxon>Arthropoda</taxon>
        <taxon>Hexapoda</taxon>
        <taxon>Insecta</taxon>
        <taxon>Pterygota</taxon>
        <taxon>Neoptera</taxon>
        <taxon>Endopterygota</taxon>
        <taxon>Diptera</taxon>
        <taxon>Brachycera</taxon>
        <taxon>Muscomorpha</taxon>
        <taxon>Ephydroidea</taxon>
        <taxon>Drosophilidae</taxon>
        <taxon>Drosophila</taxon>
        <taxon>Sophophora</taxon>
    </lineage>
</organism>
<dbReference type="RefSeq" id="XP_033161450.1">
    <property type="nucleotide sequence ID" value="XM_033305559.1"/>
</dbReference>
<dbReference type="InterPro" id="IPR048478">
    <property type="entry name" value="LSM12_LSM"/>
</dbReference>
<dbReference type="Pfam" id="PF09793">
    <property type="entry name" value="AD"/>
    <property type="match status" value="1"/>
</dbReference>
<proteinExistence type="inferred from homology"/>
<dbReference type="PROSITE" id="PS52001">
    <property type="entry name" value="AD"/>
    <property type="match status" value="1"/>
</dbReference>
<dbReference type="PANTHER" id="PTHR13542">
    <property type="entry name" value="LSM12 HOMOLOG"/>
    <property type="match status" value="1"/>
</dbReference>
<dbReference type="InterPro" id="IPR047574">
    <property type="entry name" value="AD"/>
</dbReference>
<dbReference type="AlphaFoldDB" id="A0A6P8JYK0"/>
<comment type="similarity">
    <text evidence="1">Belongs to the LSM12 family.</text>
</comment>
<evidence type="ECO:0000313" key="5">
    <source>
        <dbReference type="RefSeq" id="XP_033161450.1"/>
    </source>
</evidence>
<keyword evidence="4" id="KW-1185">Reference proteome</keyword>
<dbReference type="Proteomes" id="UP000515162">
    <property type="component" value="Chromosome 3L"/>
</dbReference>
<dbReference type="InterPro" id="IPR039683">
    <property type="entry name" value="Lsm12-like"/>
</dbReference>
<feature type="domain" description="AD" evidence="2">
    <location>
        <begin position="84"/>
        <end position="186"/>
    </location>
</feature>
<gene>
    <name evidence="5" type="primary">LOC117141872</name>
</gene>
<sequence length="186" mass="20821">MSSLAPCFTVGSIVRCKTCFGDNLSGEVVAFDLGVKMLIMKCPSSNGGGDEQTTCNVTILNLSLCMDIEIVKETMPPAEVQQPEPIDIPMIRERYRYATEHRTLSCRSYHPNASPFGQALFRVLVKRFGDSAINWQDQGDQVAINILHQVVIHAPYATDNIRYQSWKPKLAIYVRGVVQSFCSKQF</sequence>
<evidence type="ECO:0000259" key="2">
    <source>
        <dbReference type="PROSITE" id="PS52001"/>
    </source>
</evidence>
<reference evidence="5" key="1">
    <citation type="submission" date="2025-08" db="UniProtKB">
        <authorList>
            <consortium name="RefSeq"/>
        </authorList>
    </citation>
    <scope>IDENTIFICATION</scope>
    <source>
        <strain evidence="5">Mau12</strain>
        <tissue evidence="5">Whole Body</tissue>
    </source>
</reference>
<accession>A0A6P8JYK0</accession>
<name>A0A6P8JYK0_DROMA</name>
<protein>
    <submittedName>
        <fullName evidence="5">Protein Hezron</fullName>
    </submittedName>
</protein>
<dbReference type="CDD" id="cd01735">
    <property type="entry name" value="LSm12_N"/>
    <property type="match status" value="1"/>
</dbReference>
<evidence type="ECO:0000259" key="3">
    <source>
        <dbReference type="PROSITE" id="PS52002"/>
    </source>
</evidence>
<dbReference type="InterPro" id="IPR019181">
    <property type="entry name" value="LSM12_ABD"/>
</dbReference>
<evidence type="ECO:0000313" key="4">
    <source>
        <dbReference type="Proteomes" id="UP000515162"/>
    </source>
</evidence>
<dbReference type="SMART" id="SM00995">
    <property type="entry name" value="AD"/>
    <property type="match status" value="1"/>
</dbReference>
<dbReference type="GO" id="GO:0003723">
    <property type="term" value="F:RNA binding"/>
    <property type="evidence" value="ECO:0007669"/>
    <property type="project" value="InterPro"/>
</dbReference>
<feature type="domain" description="Sm" evidence="3">
    <location>
        <begin position="1"/>
        <end position="74"/>
    </location>
</feature>
<dbReference type="GeneID" id="117141872"/>
<dbReference type="PROSITE" id="PS52002">
    <property type="entry name" value="SM"/>
    <property type="match status" value="1"/>
</dbReference>